<accession>A0A0N4XP24</accession>
<sequence>MLNRYRIGNIAIISDVEKAFLQVHLQTIGRDATRCLWIRDIEQPLTKASMITYRFTRVMFGLNCSPFLMGATIMEHLNKTPDREMAERIRDNVYVDNLVLTADTGQEAVERCVKAR</sequence>
<gene>
    <name evidence="1" type="ORF">NBR_LOCUS4279</name>
</gene>
<dbReference type="EMBL" id="UYSL01007684">
    <property type="protein sequence ID" value="VDL67868.1"/>
    <property type="molecule type" value="Genomic_DNA"/>
</dbReference>
<proteinExistence type="predicted"/>
<evidence type="ECO:0000313" key="3">
    <source>
        <dbReference type="WBParaSite" id="NBR_0000427601-mRNA-1"/>
    </source>
</evidence>
<dbReference type="WBParaSite" id="NBR_0000427601-mRNA-1">
    <property type="protein sequence ID" value="NBR_0000427601-mRNA-1"/>
    <property type="gene ID" value="NBR_0000427601"/>
</dbReference>
<reference evidence="1 2" key="2">
    <citation type="submission" date="2018-11" db="EMBL/GenBank/DDBJ databases">
        <authorList>
            <consortium name="Pathogen Informatics"/>
        </authorList>
    </citation>
    <scope>NUCLEOTIDE SEQUENCE [LARGE SCALE GENOMIC DNA]</scope>
</reference>
<dbReference type="SUPFAM" id="SSF56672">
    <property type="entry name" value="DNA/RNA polymerases"/>
    <property type="match status" value="1"/>
</dbReference>
<dbReference type="AlphaFoldDB" id="A0A0N4XP24"/>
<dbReference type="STRING" id="27835.A0A0N4XP24"/>
<name>A0A0N4XP24_NIPBR</name>
<dbReference type="OMA" id="WIRDIEQ"/>
<protein>
    <submittedName>
        <fullName evidence="3">Reverse transcriptase domain-containing protein</fullName>
    </submittedName>
</protein>
<organism evidence="3">
    <name type="scientific">Nippostrongylus brasiliensis</name>
    <name type="common">Rat hookworm</name>
    <dbReference type="NCBI Taxonomy" id="27835"/>
    <lineage>
        <taxon>Eukaryota</taxon>
        <taxon>Metazoa</taxon>
        <taxon>Ecdysozoa</taxon>
        <taxon>Nematoda</taxon>
        <taxon>Chromadorea</taxon>
        <taxon>Rhabditida</taxon>
        <taxon>Rhabditina</taxon>
        <taxon>Rhabditomorpha</taxon>
        <taxon>Strongyloidea</taxon>
        <taxon>Heligmosomidae</taxon>
        <taxon>Nippostrongylus</taxon>
    </lineage>
</organism>
<dbReference type="Gene3D" id="3.30.70.270">
    <property type="match status" value="1"/>
</dbReference>
<evidence type="ECO:0000313" key="1">
    <source>
        <dbReference type="EMBL" id="VDL67868.1"/>
    </source>
</evidence>
<dbReference type="Proteomes" id="UP000271162">
    <property type="component" value="Unassembled WGS sequence"/>
</dbReference>
<dbReference type="InterPro" id="IPR043128">
    <property type="entry name" value="Rev_trsase/Diguanyl_cyclase"/>
</dbReference>
<evidence type="ECO:0000313" key="2">
    <source>
        <dbReference type="Proteomes" id="UP000271162"/>
    </source>
</evidence>
<keyword evidence="2" id="KW-1185">Reference proteome</keyword>
<reference evidence="3" key="1">
    <citation type="submission" date="2017-02" db="UniProtKB">
        <authorList>
            <consortium name="WormBaseParasite"/>
        </authorList>
    </citation>
    <scope>IDENTIFICATION</scope>
</reference>
<dbReference type="InterPro" id="IPR043502">
    <property type="entry name" value="DNA/RNA_pol_sf"/>
</dbReference>
<dbReference type="Gene3D" id="3.10.10.10">
    <property type="entry name" value="HIV Type 1 Reverse Transcriptase, subunit A, domain 1"/>
    <property type="match status" value="1"/>
</dbReference>